<dbReference type="AlphaFoldDB" id="A0A0N4YQ46"/>
<keyword evidence="2" id="KW-1185">Reference proteome</keyword>
<dbReference type="WBParaSite" id="NBR_0001936801-mRNA-1">
    <property type="protein sequence ID" value="NBR_0001936801-mRNA-1"/>
    <property type="gene ID" value="NBR_0001936801"/>
</dbReference>
<sequence>MAGVNYIIEPIAGREAIQHNFATLPERAKGYSNRRVSLNERFSIIECGYSLEPVSMEPYVSHRNVVLPNEGKGQPGKLLVTFRSDADENEIVHTENEEVLFLRHSRRTFMVESSPRAVTSLAYNESGICVDDSVDFGRSQYKDLTVVA</sequence>
<proteinExistence type="predicted"/>
<accession>A0A0N4YQ46</accession>
<evidence type="ECO:0000313" key="1">
    <source>
        <dbReference type="EMBL" id="VDL83103.1"/>
    </source>
</evidence>
<gene>
    <name evidence="1" type="ORF">NBR_LOCUS19369</name>
</gene>
<evidence type="ECO:0000313" key="3">
    <source>
        <dbReference type="WBParaSite" id="NBR_0001936801-mRNA-1"/>
    </source>
</evidence>
<dbReference type="EMBL" id="UYSL01024125">
    <property type="protein sequence ID" value="VDL83103.1"/>
    <property type="molecule type" value="Genomic_DNA"/>
</dbReference>
<protein>
    <submittedName>
        <fullName evidence="3">UTRA domain-containing protein</fullName>
    </submittedName>
</protein>
<name>A0A0N4YQ46_NIPBR</name>
<reference evidence="1 2" key="2">
    <citation type="submission" date="2018-11" db="EMBL/GenBank/DDBJ databases">
        <authorList>
            <consortium name="Pathogen Informatics"/>
        </authorList>
    </citation>
    <scope>NUCLEOTIDE SEQUENCE [LARGE SCALE GENOMIC DNA]</scope>
</reference>
<reference evidence="3" key="1">
    <citation type="submission" date="2017-02" db="UniProtKB">
        <authorList>
            <consortium name="WormBaseParasite"/>
        </authorList>
    </citation>
    <scope>IDENTIFICATION</scope>
</reference>
<organism evidence="3">
    <name type="scientific">Nippostrongylus brasiliensis</name>
    <name type="common">Rat hookworm</name>
    <dbReference type="NCBI Taxonomy" id="27835"/>
    <lineage>
        <taxon>Eukaryota</taxon>
        <taxon>Metazoa</taxon>
        <taxon>Ecdysozoa</taxon>
        <taxon>Nematoda</taxon>
        <taxon>Chromadorea</taxon>
        <taxon>Rhabditida</taxon>
        <taxon>Rhabditina</taxon>
        <taxon>Rhabditomorpha</taxon>
        <taxon>Strongyloidea</taxon>
        <taxon>Heligmosomidae</taxon>
        <taxon>Nippostrongylus</taxon>
    </lineage>
</organism>
<dbReference type="Proteomes" id="UP000271162">
    <property type="component" value="Unassembled WGS sequence"/>
</dbReference>
<evidence type="ECO:0000313" key="2">
    <source>
        <dbReference type="Proteomes" id="UP000271162"/>
    </source>
</evidence>